<dbReference type="InterPro" id="IPR012677">
    <property type="entry name" value="Nucleotide-bd_a/b_plait_sf"/>
</dbReference>
<name>A0A9W8VA29_9HYPO</name>
<keyword evidence="4" id="KW-1185">Reference proteome</keyword>
<dbReference type="AlphaFoldDB" id="A0A9W8VA29"/>
<keyword evidence="1" id="KW-0694">RNA-binding</keyword>
<dbReference type="InterPro" id="IPR009057">
    <property type="entry name" value="Homeodomain-like_sf"/>
</dbReference>
<dbReference type="OrthoDB" id="339151at2759"/>
<evidence type="ECO:0000313" key="3">
    <source>
        <dbReference type="EMBL" id="KAJ4252932.1"/>
    </source>
</evidence>
<reference evidence="3" key="1">
    <citation type="submission" date="2022-09" db="EMBL/GenBank/DDBJ databases">
        <title>Fusarium specimens isolated from Avocado Roots.</title>
        <authorList>
            <person name="Stajich J."/>
            <person name="Roper C."/>
            <person name="Heimlech-Rivalta G."/>
        </authorList>
    </citation>
    <scope>NUCLEOTIDE SEQUENCE</scope>
    <source>
        <strain evidence="3">CF00136</strain>
    </source>
</reference>
<dbReference type="PROSITE" id="PS50102">
    <property type="entry name" value="RRM"/>
    <property type="match status" value="1"/>
</dbReference>
<comment type="caution">
    <text evidence="3">The sequence shown here is derived from an EMBL/GenBank/DDBJ whole genome shotgun (WGS) entry which is preliminary data.</text>
</comment>
<dbReference type="Gene3D" id="3.30.70.330">
    <property type="match status" value="1"/>
</dbReference>
<dbReference type="Pfam" id="PF00249">
    <property type="entry name" value="Myb_DNA-binding"/>
    <property type="match status" value="1"/>
</dbReference>
<dbReference type="PANTHER" id="PTHR13992">
    <property type="entry name" value="NUCLEAR RECEPTOR CO-REPRESSOR RELATED NCOR"/>
    <property type="match status" value="1"/>
</dbReference>
<dbReference type="PANTHER" id="PTHR13992:SF39">
    <property type="entry name" value="SMRTER, ISOFORM G"/>
    <property type="match status" value="1"/>
</dbReference>
<dbReference type="CDD" id="cd00167">
    <property type="entry name" value="SANT"/>
    <property type="match status" value="1"/>
</dbReference>
<evidence type="ECO:0000256" key="1">
    <source>
        <dbReference type="PROSITE-ProRule" id="PRU00176"/>
    </source>
</evidence>
<protein>
    <recommendedName>
        <fullName evidence="2">RRM domain-containing protein</fullName>
    </recommendedName>
</protein>
<dbReference type="GO" id="GO:0006357">
    <property type="term" value="P:regulation of transcription by RNA polymerase II"/>
    <property type="evidence" value="ECO:0007669"/>
    <property type="project" value="TreeGrafter"/>
</dbReference>
<dbReference type="CDD" id="cd12191">
    <property type="entry name" value="gal11_coact"/>
    <property type="match status" value="1"/>
</dbReference>
<dbReference type="InterPro" id="IPR033789">
    <property type="entry name" value="Gal11_coact"/>
</dbReference>
<proteinExistence type="predicted"/>
<dbReference type="InterPro" id="IPR035979">
    <property type="entry name" value="RBD_domain_sf"/>
</dbReference>
<evidence type="ECO:0000313" key="4">
    <source>
        <dbReference type="Proteomes" id="UP001152049"/>
    </source>
</evidence>
<dbReference type="Pfam" id="PF00076">
    <property type="entry name" value="RRM_1"/>
    <property type="match status" value="1"/>
</dbReference>
<feature type="domain" description="RRM" evidence="2">
    <location>
        <begin position="160"/>
        <end position="234"/>
    </location>
</feature>
<dbReference type="SMART" id="SM00360">
    <property type="entry name" value="RRM"/>
    <property type="match status" value="1"/>
</dbReference>
<dbReference type="GO" id="GO:0003723">
    <property type="term" value="F:RNA binding"/>
    <property type="evidence" value="ECO:0007669"/>
    <property type="project" value="UniProtKB-UniRule"/>
</dbReference>
<dbReference type="CDD" id="cd00590">
    <property type="entry name" value="RRM_SF"/>
    <property type="match status" value="1"/>
</dbReference>
<gene>
    <name evidence="3" type="ORF">NW762_010838</name>
</gene>
<dbReference type="GO" id="GO:0034967">
    <property type="term" value="C:Set3 complex"/>
    <property type="evidence" value="ECO:0007669"/>
    <property type="project" value="TreeGrafter"/>
</dbReference>
<accession>A0A9W8VA29</accession>
<organism evidence="3 4">
    <name type="scientific">Fusarium torreyae</name>
    <dbReference type="NCBI Taxonomy" id="1237075"/>
    <lineage>
        <taxon>Eukaryota</taxon>
        <taxon>Fungi</taxon>
        <taxon>Dikarya</taxon>
        <taxon>Ascomycota</taxon>
        <taxon>Pezizomycotina</taxon>
        <taxon>Sordariomycetes</taxon>
        <taxon>Hypocreomycetidae</taxon>
        <taxon>Hypocreales</taxon>
        <taxon>Nectriaceae</taxon>
        <taxon>Fusarium</taxon>
    </lineage>
</organism>
<dbReference type="InterPro" id="IPR001005">
    <property type="entry name" value="SANT/Myb"/>
</dbReference>
<dbReference type="SUPFAM" id="SSF54928">
    <property type="entry name" value="RNA-binding domain, RBD"/>
    <property type="match status" value="1"/>
</dbReference>
<dbReference type="Gene3D" id="1.10.10.60">
    <property type="entry name" value="Homeodomain-like"/>
    <property type="match status" value="1"/>
</dbReference>
<dbReference type="SMART" id="SM00717">
    <property type="entry name" value="SANT"/>
    <property type="match status" value="1"/>
</dbReference>
<dbReference type="EMBL" id="JAOQAZ010000025">
    <property type="protein sequence ID" value="KAJ4252932.1"/>
    <property type="molecule type" value="Genomic_DNA"/>
</dbReference>
<dbReference type="InterPro" id="IPR000504">
    <property type="entry name" value="RRM_dom"/>
</dbReference>
<evidence type="ECO:0000259" key="2">
    <source>
        <dbReference type="PROSITE" id="PS50102"/>
    </source>
</evidence>
<dbReference type="InterPro" id="IPR051571">
    <property type="entry name" value="N-CoR_corepressor"/>
</dbReference>
<sequence>MDAMDLPPQVLNQLHHVPPDVKKWGQLKLWLQQNNIPQNVRNQLAAIQEKQVQLVLQRRSSMLPQQQPLHVPTKASSYWSVGESNDFPRLLRSFGNDWTAIAAHMSTKTPVMVKNYYVHQKDRDKPEWETIVQEAERKKEKGKSLSGPFLTKPSVEKGSTECFVNYVPDKVQEADLRNALAAFGELSYFHVDRQSKFAMVVYKTPENYQAAAAANPHTVNGETIFVEARCPTTS</sequence>
<dbReference type="Proteomes" id="UP001152049">
    <property type="component" value="Unassembled WGS sequence"/>
</dbReference>
<dbReference type="SUPFAM" id="SSF46689">
    <property type="entry name" value="Homeodomain-like"/>
    <property type="match status" value="1"/>
</dbReference>